<feature type="chain" id="PRO_5026172134" evidence="1">
    <location>
        <begin position="34"/>
        <end position="252"/>
    </location>
</feature>
<accession>A0A6I6CSV8</accession>
<dbReference type="InterPro" id="IPR006597">
    <property type="entry name" value="Sel1-like"/>
</dbReference>
<protein>
    <submittedName>
        <fullName evidence="2">Sel1 repeat family protein</fullName>
    </submittedName>
</protein>
<dbReference type="PANTHER" id="PTHR43628">
    <property type="entry name" value="ACTIVATOR OF C KINASE PROTEIN 1-RELATED"/>
    <property type="match status" value="1"/>
</dbReference>
<dbReference type="InterPro" id="IPR052945">
    <property type="entry name" value="Mitotic_Regulator"/>
</dbReference>
<dbReference type="InterPro" id="IPR011990">
    <property type="entry name" value="TPR-like_helical_dom_sf"/>
</dbReference>
<dbReference type="AlphaFoldDB" id="A0A6I6CSV8"/>
<feature type="signal peptide" evidence="1">
    <location>
        <begin position="1"/>
        <end position="33"/>
    </location>
</feature>
<dbReference type="Pfam" id="PF08238">
    <property type="entry name" value="Sel1"/>
    <property type="match status" value="4"/>
</dbReference>
<dbReference type="RefSeq" id="WP_136866820.1">
    <property type="nucleotide sequence ID" value="NZ_CP046415.1"/>
</dbReference>
<name>A0A6I6CSV8_9GAMM</name>
<sequence length="252" mass="27651">MERINTFGAGRLARAVAFSLAAGGLAVPLSAQAADVPAAVAQDLYENGGVEHWLPKAEKGDIFAQYVLGHMYCNGKMVETNHELGMRWYRAAADAGFAPSQLAVGTMYFEGQGVERDRAKALEWFERAAEKGYARAQSNLAALYLGEEGVEPDYDKALHWYREAAAQGHTVARYNLGMMYAHGLGLDEPDYVAAYGLLSPMVENGHRAADELMQSFLGEMDEQELVAARELSKELRAQDRMLVALDQRAASR</sequence>
<proteinExistence type="predicted"/>
<dbReference type="Gene3D" id="1.25.40.10">
    <property type="entry name" value="Tetratricopeptide repeat domain"/>
    <property type="match status" value="1"/>
</dbReference>
<reference evidence="2 3" key="1">
    <citation type="submission" date="2019-11" db="EMBL/GenBank/DDBJ databases">
        <authorList>
            <person name="Zhang J."/>
            <person name="Sun C."/>
        </authorList>
    </citation>
    <scope>NUCLEOTIDE SEQUENCE [LARGE SCALE GENOMIC DNA]</scope>
    <source>
        <strain evidence="3">sp2</strain>
    </source>
</reference>
<evidence type="ECO:0000313" key="2">
    <source>
        <dbReference type="EMBL" id="QGT77526.1"/>
    </source>
</evidence>
<dbReference type="SUPFAM" id="SSF81901">
    <property type="entry name" value="HCP-like"/>
    <property type="match status" value="1"/>
</dbReference>
<gene>
    <name evidence="2" type="ORF">GM160_00750</name>
</gene>
<dbReference type="SMART" id="SM00671">
    <property type="entry name" value="SEL1"/>
    <property type="match status" value="4"/>
</dbReference>
<dbReference type="KEGG" id="ghl:GM160_00750"/>
<dbReference type="EMBL" id="CP046415">
    <property type="protein sequence ID" value="QGT77526.1"/>
    <property type="molecule type" value="Genomic_DNA"/>
</dbReference>
<evidence type="ECO:0000313" key="3">
    <source>
        <dbReference type="Proteomes" id="UP000427716"/>
    </source>
</evidence>
<keyword evidence="1" id="KW-0732">Signal</keyword>
<evidence type="ECO:0000256" key="1">
    <source>
        <dbReference type="SAM" id="SignalP"/>
    </source>
</evidence>
<organism evidence="2 3">
    <name type="scientific">Guyparkeria halophila</name>
    <dbReference type="NCBI Taxonomy" id="47960"/>
    <lineage>
        <taxon>Bacteria</taxon>
        <taxon>Pseudomonadati</taxon>
        <taxon>Pseudomonadota</taxon>
        <taxon>Gammaproteobacteria</taxon>
        <taxon>Chromatiales</taxon>
        <taxon>Thioalkalibacteraceae</taxon>
        <taxon>Guyparkeria</taxon>
    </lineage>
</organism>
<dbReference type="PANTHER" id="PTHR43628:SF1">
    <property type="entry name" value="CHITIN SYNTHASE REGULATORY FACTOR 2-RELATED"/>
    <property type="match status" value="1"/>
</dbReference>
<dbReference type="Proteomes" id="UP000427716">
    <property type="component" value="Chromosome"/>
</dbReference>
<keyword evidence="3" id="KW-1185">Reference proteome</keyword>